<comment type="function">
    <text evidence="2">Catalyzes the reversible cyclization of carbamoyl aspartate to dihydroorotate.</text>
</comment>
<dbReference type="InterPro" id="IPR050138">
    <property type="entry name" value="DHOase/Allantoinase_Hydrolase"/>
</dbReference>
<evidence type="ECO:0000256" key="3">
    <source>
        <dbReference type="ARBA" id="ARBA00010286"/>
    </source>
</evidence>
<dbReference type="PROSITE" id="PS00483">
    <property type="entry name" value="DIHYDROOROTASE_2"/>
    <property type="match status" value="1"/>
</dbReference>
<dbReference type="GO" id="GO:0004151">
    <property type="term" value="F:dihydroorotase activity"/>
    <property type="evidence" value="ECO:0007669"/>
    <property type="project" value="InterPro"/>
</dbReference>
<dbReference type="Pfam" id="PF01979">
    <property type="entry name" value="Amidohydro_1"/>
    <property type="match status" value="1"/>
</dbReference>
<comment type="caution">
    <text evidence="8">The sequence shown here is derived from an EMBL/GenBank/DDBJ whole genome shotgun (WGS) entry which is preliminary data.</text>
</comment>
<dbReference type="InterPro" id="IPR004722">
    <property type="entry name" value="DHOase"/>
</dbReference>
<reference evidence="8 9" key="1">
    <citation type="submission" date="2019-03" db="EMBL/GenBank/DDBJ databases">
        <title>Genomic Encyclopedia of Type Strains, Phase IV (KMG-IV): sequencing the most valuable type-strain genomes for metagenomic binning, comparative biology and taxonomic classification.</title>
        <authorList>
            <person name="Goeker M."/>
        </authorList>
    </citation>
    <scope>NUCLEOTIDE SEQUENCE [LARGE SCALE GENOMIC DNA]</scope>
    <source>
        <strain evidence="8 9">DSM 13575</strain>
    </source>
</reference>
<dbReference type="InterPro" id="IPR032466">
    <property type="entry name" value="Metal_Hydrolase"/>
</dbReference>
<keyword evidence="6" id="KW-0665">Pyrimidine biosynthesis</keyword>
<name>A0A4R8EFE1_9BACT</name>
<dbReference type="InterPro" id="IPR002195">
    <property type="entry name" value="Dihydroorotase_CS"/>
</dbReference>
<dbReference type="SUPFAM" id="SSF51338">
    <property type="entry name" value="Composite domain of metallo-dependent hydrolases"/>
    <property type="match status" value="1"/>
</dbReference>
<accession>A0A4R8EFE1</accession>
<dbReference type="GO" id="GO:0006221">
    <property type="term" value="P:pyrimidine nucleotide biosynthetic process"/>
    <property type="evidence" value="ECO:0007669"/>
    <property type="project" value="UniProtKB-KW"/>
</dbReference>
<dbReference type="InterPro" id="IPR006680">
    <property type="entry name" value="Amidohydro-rel"/>
</dbReference>
<dbReference type="EMBL" id="SODZ01000020">
    <property type="protein sequence ID" value="TDX10179.1"/>
    <property type="molecule type" value="Genomic_DNA"/>
</dbReference>
<dbReference type="GO" id="GO:0004038">
    <property type="term" value="F:allantoinase activity"/>
    <property type="evidence" value="ECO:0007669"/>
    <property type="project" value="TreeGrafter"/>
</dbReference>
<dbReference type="Proteomes" id="UP000294817">
    <property type="component" value="Unassembled WGS sequence"/>
</dbReference>
<evidence type="ECO:0000313" key="8">
    <source>
        <dbReference type="EMBL" id="TDX10179.1"/>
    </source>
</evidence>
<evidence type="ECO:0000313" key="9">
    <source>
        <dbReference type="Proteomes" id="UP000294817"/>
    </source>
</evidence>
<dbReference type="PANTHER" id="PTHR43668:SF2">
    <property type="entry name" value="ALLANTOINASE"/>
    <property type="match status" value="1"/>
</dbReference>
<feature type="domain" description="Amidohydrolase-related" evidence="7">
    <location>
        <begin position="81"/>
        <end position="422"/>
    </location>
</feature>
<dbReference type="InterPro" id="IPR011059">
    <property type="entry name" value="Metal-dep_hydrolase_composite"/>
</dbReference>
<keyword evidence="9" id="KW-1185">Reference proteome</keyword>
<evidence type="ECO:0000256" key="6">
    <source>
        <dbReference type="ARBA" id="ARBA00022975"/>
    </source>
</evidence>
<evidence type="ECO:0000256" key="2">
    <source>
        <dbReference type="ARBA" id="ARBA00002368"/>
    </source>
</evidence>
<evidence type="ECO:0000256" key="4">
    <source>
        <dbReference type="ARBA" id="ARBA00022723"/>
    </source>
</evidence>
<dbReference type="AlphaFoldDB" id="A0A4R8EFE1"/>
<comment type="similarity">
    <text evidence="3">Belongs to the metallo-dependent hydrolases superfamily. DHOase family. Class I DHOase subfamily.</text>
</comment>
<keyword evidence="5" id="KW-0378">Hydrolase</keyword>
<gene>
    <name evidence="8" type="ORF">C8D74_12014</name>
</gene>
<sequence>MKSNKVNTAFFLFIYINSKIERTKKNLFWGGIKISVLIKNCRIVDEEKDLFGDLYIKDEKIDNYGRDLNYDAYTIDAKGLVVMPAFVDMHAHFRDPGYTYKEDLHSGSLAALKGGYTCVNLMGNTNPICSGMNVVNYVLNKAKELNLIDIHQTVSITKSFDGKSLEHLDYVDDNVKFISDDGKGVQSNLTMYLAMVKAKEKGLTIIAHEEDNGIVTINTRLSENLMTFRDIYLAKLTGASLHLAHVSTKEAIEGIRKAKRKIQNLTCEVTPHHLALYSYDYKVNPPIREKEDVLEIIDGIKDGTVDIIATDHAPHSMQDKEKGAPGISGLETAFPVCYTKLVKSEEISLNRLSQLMSSKPAQMLGVKKGKIQVGYDGDVVIVDLEKKVKINKDEFLSKGKNTPFDGMEFYGEVIATIRKGEIKYKKGSVKFDNR</sequence>
<dbReference type="GO" id="GO:0006145">
    <property type="term" value="P:purine nucleobase catabolic process"/>
    <property type="evidence" value="ECO:0007669"/>
    <property type="project" value="TreeGrafter"/>
</dbReference>
<dbReference type="SUPFAM" id="SSF51556">
    <property type="entry name" value="Metallo-dependent hydrolases"/>
    <property type="match status" value="1"/>
</dbReference>
<evidence type="ECO:0000256" key="5">
    <source>
        <dbReference type="ARBA" id="ARBA00022801"/>
    </source>
</evidence>
<dbReference type="Gene3D" id="3.20.20.140">
    <property type="entry name" value="Metal-dependent hydrolases"/>
    <property type="match status" value="1"/>
</dbReference>
<evidence type="ECO:0000256" key="1">
    <source>
        <dbReference type="ARBA" id="ARBA00001947"/>
    </source>
</evidence>
<keyword evidence="4" id="KW-0479">Metal-binding</keyword>
<dbReference type="GO" id="GO:0005737">
    <property type="term" value="C:cytoplasm"/>
    <property type="evidence" value="ECO:0007669"/>
    <property type="project" value="TreeGrafter"/>
</dbReference>
<dbReference type="GO" id="GO:0046872">
    <property type="term" value="F:metal ion binding"/>
    <property type="evidence" value="ECO:0007669"/>
    <property type="project" value="UniProtKB-KW"/>
</dbReference>
<evidence type="ECO:0000259" key="7">
    <source>
        <dbReference type="Pfam" id="PF01979"/>
    </source>
</evidence>
<proteinExistence type="inferred from homology"/>
<dbReference type="NCBIfam" id="TIGR00857">
    <property type="entry name" value="pyrC_multi"/>
    <property type="match status" value="1"/>
</dbReference>
<dbReference type="PANTHER" id="PTHR43668">
    <property type="entry name" value="ALLANTOINASE"/>
    <property type="match status" value="1"/>
</dbReference>
<dbReference type="PROSITE" id="PS00482">
    <property type="entry name" value="DIHYDROOROTASE_1"/>
    <property type="match status" value="1"/>
</dbReference>
<comment type="cofactor">
    <cofactor evidence="1">
        <name>Zn(2+)</name>
        <dbReference type="ChEBI" id="CHEBI:29105"/>
    </cofactor>
</comment>
<protein>
    <submittedName>
        <fullName evidence="8">Dihydroorotase</fullName>
    </submittedName>
</protein>
<dbReference type="CDD" id="cd01317">
    <property type="entry name" value="DHOase_IIa"/>
    <property type="match status" value="1"/>
</dbReference>
<organism evidence="8 9">
    <name type="scientific">Petrotoga sibirica</name>
    <dbReference type="NCBI Taxonomy" id="156202"/>
    <lineage>
        <taxon>Bacteria</taxon>
        <taxon>Thermotogati</taxon>
        <taxon>Thermotogota</taxon>
        <taxon>Thermotogae</taxon>
        <taxon>Petrotogales</taxon>
        <taxon>Petrotogaceae</taxon>
        <taxon>Petrotoga</taxon>
    </lineage>
</organism>